<dbReference type="NCBIfam" id="TIGR03824">
    <property type="entry name" value="FlgM_jcvi"/>
    <property type="match status" value="1"/>
</dbReference>
<evidence type="ECO:0000256" key="3">
    <source>
        <dbReference type="ARBA" id="ARBA00022491"/>
    </source>
</evidence>
<protein>
    <recommendedName>
        <fullName evidence="2">Negative regulator of flagellin synthesis</fullName>
    </recommendedName>
</protein>
<dbReference type="GO" id="GO:0045892">
    <property type="term" value="P:negative regulation of DNA-templated transcription"/>
    <property type="evidence" value="ECO:0007669"/>
    <property type="project" value="InterPro"/>
</dbReference>
<evidence type="ECO:0000256" key="1">
    <source>
        <dbReference type="ARBA" id="ARBA00005322"/>
    </source>
</evidence>
<dbReference type="SUPFAM" id="SSF101498">
    <property type="entry name" value="Anti-sigma factor FlgM"/>
    <property type="match status" value="1"/>
</dbReference>
<feature type="compositionally biased region" description="Basic and acidic residues" evidence="7">
    <location>
        <begin position="16"/>
        <end position="33"/>
    </location>
</feature>
<evidence type="ECO:0000256" key="4">
    <source>
        <dbReference type="ARBA" id="ARBA00022795"/>
    </source>
</evidence>
<keyword evidence="4" id="KW-1005">Bacterial flagellum biogenesis</keyword>
<sequence length="97" mass="10680">MRITDKLEVVGPNLQKPDKPKERGGERSEEVLSKDQVTVSEKAKEIGRLQVEVSKLPEIRADRVDEIKNAINAGTYNVKGEAVAGKLLKEAIVDSLI</sequence>
<keyword evidence="5" id="KW-0805">Transcription regulation</keyword>
<dbReference type="AlphaFoldDB" id="A0A5J4L5G5"/>
<dbReference type="InterPro" id="IPR031316">
    <property type="entry name" value="FlgM_C"/>
</dbReference>
<evidence type="ECO:0000259" key="8">
    <source>
        <dbReference type="Pfam" id="PF04316"/>
    </source>
</evidence>
<evidence type="ECO:0000256" key="5">
    <source>
        <dbReference type="ARBA" id="ARBA00023015"/>
    </source>
</evidence>
<keyword evidence="9" id="KW-0282">Flagellum</keyword>
<reference evidence="9" key="1">
    <citation type="submission" date="2019-10" db="EMBL/GenBank/DDBJ databases">
        <title>Metagenomic sequencing of thiosulfate-disproportionating enrichment culture.</title>
        <authorList>
            <person name="Umezawa K."/>
            <person name="Kojima H."/>
            <person name="Fukui M."/>
        </authorList>
    </citation>
    <scope>NUCLEOTIDE SEQUENCE</scope>
    <source>
        <strain evidence="9">45J</strain>
    </source>
</reference>
<dbReference type="InterPro" id="IPR035890">
    <property type="entry name" value="Anti-sigma-28_factor_FlgM_sf"/>
</dbReference>
<evidence type="ECO:0000256" key="7">
    <source>
        <dbReference type="SAM" id="MobiDB-lite"/>
    </source>
</evidence>
<evidence type="ECO:0000313" key="9">
    <source>
        <dbReference type="EMBL" id="GER94492.1"/>
    </source>
</evidence>
<keyword evidence="6" id="KW-0804">Transcription</keyword>
<feature type="region of interest" description="Disordered" evidence="7">
    <location>
        <begin position="1"/>
        <end position="36"/>
    </location>
</feature>
<keyword evidence="3" id="KW-0678">Repressor</keyword>
<comment type="similarity">
    <text evidence="1">Belongs to the FlgM family.</text>
</comment>
<keyword evidence="9" id="KW-0966">Cell projection</keyword>
<organism evidence="9">
    <name type="scientific">hot springs metagenome</name>
    <dbReference type="NCBI Taxonomy" id="433727"/>
    <lineage>
        <taxon>unclassified sequences</taxon>
        <taxon>metagenomes</taxon>
        <taxon>ecological metagenomes</taxon>
    </lineage>
</organism>
<dbReference type="Pfam" id="PF04316">
    <property type="entry name" value="FlgM"/>
    <property type="match status" value="1"/>
</dbReference>
<dbReference type="EMBL" id="BLAB01000001">
    <property type="protein sequence ID" value="GER94492.1"/>
    <property type="molecule type" value="Genomic_DNA"/>
</dbReference>
<name>A0A5J4L5G5_9ZZZZ</name>
<feature type="domain" description="Anti-sigma-28 factor FlgM C-terminal" evidence="8">
    <location>
        <begin position="35"/>
        <end position="89"/>
    </location>
</feature>
<dbReference type="GO" id="GO:0044781">
    <property type="term" value="P:bacterial-type flagellum organization"/>
    <property type="evidence" value="ECO:0007669"/>
    <property type="project" value="UniProtKB-KW"/>
</dbReference>
<gene>
    <name evidence="9" type="ORF">A45J_2255</name>
</gene>
<dbReference type="InterPro" id="IPR007412">
    <property type="entry name" value="FlgM"/>
</dbReference>
<evidence type="ECO:0000256" key="6">
    <source>
        <dbReference type="ARBA" id="ARBA00023163"/>
    </source>
</evidence>
<keyword evidence="9" id="KW-0969">Cilium</keyword>
<accession>A0A5J4L5G5</accession>
<evidence type="ECO:0000256" key="2">
    <source>
        <dbReference type="ARBA" id="ARBA00017823"/>
    </source>
</evidence>
<comment type="caution">
    <text evidence="9">The sequence shown here is derived from an EMBL/GenBank/DDBJ whole genome shotgun (WGS) entry which is preliminary data.</text>
</comment>
<proteinExistence type="inferred from homology"/>